<proteinExistence type="predicted"/>
<protein>
    <submittedName>
        <fullName evidence="1">Uncharacterized protein</fullName>
    </submittedName>
</protein>
<gene>
    <name evidence="1" type="ORF">CEXT_553901</name>
</gene>
<sequence>MMDLALQWPIRRRSVWILELDPGKNCQEEMWGYERVVSVMDHLAVSKRRCLVPGHANFYSVASCEIQYEEETDVAGDVKDRSILLLASAASTFEEEHGTAAII</sequence>
<organism evidence="1 2">
    <name type="scientific">Caerostris extrusa</name>
    <name type="common">Bark spider</name>
    <name type="synonym">Caerostris bankana</name>
    <dbReference type="NCBI Taxonomy" id="172846"/>
    <lineage>
        <taxon>Eukaryota</taxon>
        <taxon>Metazoa</taxon>
        <taxon>Ecdysozoa</taxon>
        <taxon>Arthropoda</taxon>
        <taxon>Chelicerata</taxon>
        <taxon>Arachnida</taxon>
        <taxon>Araneae</taxon>
        <taxon>Araneomorphae</taxon>
        <taxon>Entelegynae</taxon>
        <taxon>Araneoidea</taxon>
        <taxon>Araneidae</taxon>
        <taxon>Caerostris</taxon>
    </lineage>
</organism>
<keyword evidence="2" id="KW-1185">Reference proteome</keyword>
<accession>A0AAV4NNN3</accession>
<dbReference type="AlphaFoldDB" id="A0AAV4NNN3"/>
<evidence type="ECO:0000313" key="2">
    <source>
        <dbReference type="Proteomes" id="UP001054945"/>
    </source>
</evidence>
<dbReference type="Proteomes" id="UP001054945">
    <property type="component" value="Unassembled WGS sequence"/>
</dbReference>
<reference evidence="1 2" key="1">
    <citation type="submission" date="2021-06" db="EMBL/GenBank/DDBJ databases">
        <title>Caerostris extrusa draft genome.</title>
        <authorList>
            <person name="Kono N."/>
            <person name="Arakawa K."/>
        </authorList>
    </citation>
    <scope>NUCLEOTIDE SEQUENCE [LARGE SCALE GENOMIC DNA]</scope>
</reference>
<name>A0AAV4NNN3_CAEEX</name>
<comment type="caution">
    <text evidence="1">The sequence shown here is derived from an EMBL/GenBank/DDBJ whole genome shotgun (WGS) entry which is preliminary data.</text>
</comment>
<dbReference type="EMBL" id="BPLR01021071">
    <property type="protein sequence ID" value="GIX85536.1"/>
    <property type="molecule type" value="Genomic_DNA"/>
</dbReference>
<evidence type="ECO:0000313" key="1">
    <source>
        <dbReference type="EMBL" id="GIX85536.1"/>
    </source>
</evidence>